<proteinExistence type="inferred from homology"/>
<dbReference type="InterPro" id="IPR052275">
    <property type="entry name" value="Mt_Fe-S_assembly_factor"/>
</dbReference>
<dbReference type="OrthoDB" id="203381at2759"/>
<comment type="caution">
    <text evidence="3">The sequence shown here is derived from an EMBL/GenBank/DDBJ whole genome shotgun (WGS) entry which is preliminary data.</text>
</comment>
<evidence type="ECO:0000256" key="1">
    <source>
        <dbReference type="ARBA" id="ARBA00005578"/>
    </source>
</evidence>
<name>A0A814KRH2_9BILA</name>
<comment type="similarity">
    <text evidence="1 2">Belongs to the BolA/IbaG family.</text>
</comment>
<dbReference type="InterPro" id="IPR036065">
    <property type="entry name" value="BolA-like_sf"/>
</dbReference>
<dbReference type="GO" id="GO:0005759">
    <property type="term" value="C:mitochondrial matrix"/>
    <property type="evidence" value="ECO:0007669"/>
    <property type="project" value="TreeGrafter"/>
</dbReference>
<accession>A0A814KRH2</accession>
<gene>
    <name evidence="3" type="ORF">OXX778_LOCUS19004</name>
</gene>
<keyword evidence="4" id="KW-1185">Reference proteome</keyword>
<dbReference type="EMBL" id="CAJNOC010005532">
    <property type="protein sequence ID" value="CAF1054875.1"/>
    <property type="molecule type" value="Genomic_DNA"/>
</dbReference>
<dbReference type="Proteomes" id="UP000663879">
    <property type="component" value="Unassembled WGS sequence"/>
</dbReference>
<protein>
    <recommendedName>
        <fullName evidence="5">BolA-like protein 3</fullName>
    </recommendedName>
</protein>
<dbReference type="InterPro" id="IPR002634">
    <property type="entry name" value="BolA"/>
</dbReference>
<evidence type="ECO:0000256" key="2">
    <source>
        <dbReference type="RuleBase" id="RU003860"/>
    </source>
</evidence>
<evidence type="ECO:0000313" key="3">
    <source>
        <dbReference type="EMBL" id="CAF1054875.1"/>
    </source>
</evidence>
<dbReference type="AlphaFoldDB" id="A0A814KRH2"/>
<dbReference type="SUPFAM" id="SSF82657">
    <property type="entry name" value="BolA-like"/>
    <property type="match status" value="1"/>
</dbReference>
<dbReference type="Pfam" id="PF01722">
    <property type="entry name" value="BolA"/>
    <property type="match status" value="1"/>
</dbReference>
<organism evidence="3 4">
    <name type="scientific">Brachionus calyciflorus</name>
    <dbReference type="NCBI Taxonomy" id="104777"/>
    <lineage>
        <taxon>Eukaryota</taxon>
        <taxon>Metazoa</taxon>
        <taxon>Spiralia</taxon>
        <taxon>Gnathifera</taxon>
        <taxon>Rotifera</taxon>
        <taxon>Eurotatoria</taxon>
        <taxon>Monogononta</taxon>
        <taxon>Pseudotrocha</taxon>
        <taxon>Ploima</taxon>
        <taxon>Brachionidae</taxon>
        <taxon>Brachionus</taxon>
    </lineage>
</organism>
<reference evidence="3" key="1">
    <citation type="submission" date="2021-02" db="EMBL/GenBank/DDBJ databases">
        <authorList>
            <person name="Nowell W R."/>
        </authorList>
    </citation>
    <scope>NUCLEOTIDE SEQUENCE</scope>
    <source>
        <strain evidence="3">Ploen Becks lab</strain>
    </source>
</reference>
<evidence type="ECO:0008006" key="5">
    <source>
        <dbReference type="Google" id="ProtNLM"/>
    </source>
</evidence>
<dbReference type="Gene3D" id="3.30.300.90">
    <property type="entry name" value="BolA-like"/>
    <property type="match status" value="1"/>
</dbReference>
<evidence type="ECO:0000313" key="4">
    <source>
        <dbReference type="Proteomes" id="UP000663879"/>
    </source>
</evidence>
<dbReference type="PANTHER" id="PTHR46188">
    <property type="entry name" value="BOLA-LIKE PROTEIN 3"/>
    <property type="match status" value="1"/>
</dbReference>
<sequence>MSSIRFLGLIRSISQSKNLLVKQSYFKLDAQRTFLTSSIRRNTDTPSQPNEGEQKLTNLLRTRFPSAKTIEVVDISGGCGAMYTIYVETSEFKNLRTVKQHQLVNDCLKTEIRNNMHGLRIQTAIPKE</sequence>
<dbReference type="PANTHER" id="PTHR46188:SF1">
    <property type="entry name" value="BOLA-LIKE PROTEIN 3"/>
    <property type="match status" value="1"/>
</dbReference>